<dbReference type="RefSeq" id="WP_110378675.1">
    <property type="nucleotide sequence ID" value="NZ_JAHBRY010000007.1"/>
</dbReference>
<feature type="domain" description="Glutaredoxin" evidence="1">
    <location>
        <begin position="3"/>
        <end position="55"/>
    </location>
</feature>
<proteinExistence type="predicted"/>
<dbReference type="InterPro" id="IPR002109">
    <property type="entry name" value="Glutaredoxin"/>
</dbReference>
<dbReference type="EMBL" id="QJJK01000032">
    <property type="protein sequence ID" value="PXW50108.1"/>
    <property type="molecule type" value="Genomic_DNA"/>
</dbReference>
<sequence>MQIIVYTRPNCSPCIATKRALQRRGLAFEERSADEPAAQALAAAHGYTAAPIVQAGSRSWSGFRPDRIEGIRPADAEPKQAQPENFDIVAKTSLIMGLWNYTKILIHKSTRC</sequence>
<evidence type="ECO:0000313" key="2">
    <source>
        <dbReference type="EMBL" id="PXW50108.1"/>
    </source>
</evidence>
<name>A0A2V3TQY5_9HYPH</name>
<evidence type="ECO:0000259" key="1">
    <source>
        <dbReference type="Pfam" id="PF00462"/>
    </source>
</evidence>
<gene>
    <name evidence="2" type="ORF">C7450_1324</name>
</gene>
<dbReference type="InterPro" id="IPR036249">
    <property type="entry name" value="Thioredoxin-like_sf"/>
</dbReference>
<organism evidence="2 3">
    <name type="scientific">Chelatococcus asaccharovorans</name>
    <dbReference type="NCBI Taxonomy" id="28210"/>
    <lineage>
        <taxon>Bacteria</taxon>
        <taxon>Pseudomonadati</taxon>
        <taxon>Pseudomonadota</taxon>
        <taxon>Alphaproteobacteria</taxon>
        <taxon>Hyphomicrobiales</taxon>
        <taxon>Chelatococcaceae</taxon>
        <taxon>Chelatococcus</taxon>
    </lineage>
</organism>
<evidence type="ECO:0000313" key="3">
    <source>
        <dbReference type="Proteomes" id="UP000248021"/>
    </source>
</evidence>
<dbReference type="OrthoDB" id="8545217at2"/>
<accession>A0A2V3TQY5</accession>
<dbReference type="Pfam" id="PF00462">
    <property type="entry name" value="Glutaredoxin"/>
    <property type="match status" value="1"/>
</dbReference>
<dbReference type="Gene3D" id="3.40.30.10">
    <property type="entry name" value="Glutaredoxin"/>
    <property type="match status" value="1"/>
</dbReference>
<dbReference type="CDD" id="cd02976">
    <property type="entry name" value="NrdH"/>
    <property type="match status" value="1"/>
</dbReference>
<dbReference type="PROSITE" id="PS51354">
    <property type="entry name" value="GLUTAREDOXIN_2"/>
    <property type="match status" value="1"/>
</dbReference>
<dbReference type="SUPFAM" id="SSF52833">
    <property type="entry name" value="Thioredoxin-like"/>
    <property type="match status" value="1"/>
</dbReference>
<keyword evidence="3" id="KW-1185">Reference proteome</keyword>
<dbReference type="Proteomes" id="UP000248021">
    <property type="component" value="Unassembled WGS sequence"/>
</dbReference>
<dbReference type="AlphaFoldDB" id="A0A2V3TQY5"/>
<protein>
    <submittedName>
        <fullName evidence="2">Glutaredoxin</fullName>
    </submittedName>
</protein>
<comment type="caution">
    <text evidence="2">The sequence shown here is derived from an EMBL/GenBank/DDBJ whole genome shotgun (WGS) entry which is preliminary data.</text>
</comment>
<reference evidence="2 3" key="1">
    <citation type="submission" date="2018-05" db="EMBL/GenBank/DDBJ databases">
        <title>Genomic Encyclopedia of Type Strains, Phase IV (KMG-IV): sequencing the most valuable type-strain genomes for metagenomic binning, comparative biology and taxonomic classification.</title>
        <authorList>
            <person name="Goeker M."/>
        </authorList>
    </citation>
    <scope>NUCLEOTIDE SEQUENCE [LARGE SCALE GENOMIC DNA]</scope>
    <source>
        <strain evidence="2 3">DSM 6462</strain>
    </source>
</reference>